<name>A0A0E9T538_ANGAN</name>
<dbReference type="AlphaFoldDB" id="A0A0E9T538"/>
<reference evidence="1" key="2">
    <citation type="journal article" date="2015" name="Fish Shellfish Immunol.">
        <title>Early steps in the European eel (Anguilla anguilla)-Vibrio vulnificus interaction in the gills: Role of the RtxA13 toxin.</title>
        <authorList>
            <person name="Callol A."/>
            <person name="Pajuelo D."/>
            <person name="Ebbesson L."/>
            <person name="Teles M."/>
            <person name="MacKenzie S."/>
            <person name="Amaro C."/>
        </authorList>
    </citation>
    <scope>NUCLEOTIDE SEQUENCE</scope>
</reference>
<accession>A0A0E9T538</accession>
<dbReference type="EMBL" id="GBXM01060010">
    <property type="protein sequence ID" value="JAH48567.1"/>
    <property type="molecule type" value="Transcribed_RNA"/>
</dbReference>
<organism evidence="1">
    <name type="scientific">Anguilla anguilla</name>
    <name type="common">European freshwater eel</name>
    <name type="synonym">Muraena anguilla</name>
    <dbReference type="NCBI Taxonomy" id="7936"/>
    <lineage>
        <taxon>Eukaryota</taxon>
        <taxon>Metazoa</taxon>
        <taxon>Chordata</taxon>
        <taxon>Craniata</taxon>
        <taxon>Vertebrata</taxon>
        <taxon>Euteleostomi</taxon>
        <taxon>Actinopterygii</taxon>
        <taxon>Neopterygii</taxon>
        <taxon>Teleostei</taxon>
        <taxon>Anguilliformes</taxon>
        <taxon>Anguillidae</taxon>
        <taxon>Anguilla</taxon>
    </lineage>
</organism>
<evidence type="ECO:0000313" key="1">
    <source>
        <dbReference type="EMBL" id="JAH48567.1"/>
    </source>
</evidence>
<reference evidence="1" key="1">
    <citation type="submission" date="2014-11" db="EMBL/GenBank/DDBJ databases">
        <authorList>
            <person name="Amaro Gonzalez C."/>
        </authorList>
    </citation>
    <scope>NUCLEOTIDE SEQUENCE</scope>
</reference>
<protein>
    <submittedName>
        <fullName evidence="1">Uncharacterized protein</fullName>
    </submittedName>
</protein>
<sequence>MYLIQKVVFTNTYCTYALVECIITKVMPQKGVMQC</sequence>
<proteinExistence type="predicted"/>